<feature type="domain" description="AB hydrolase-1" evidence="1">
    <location>
        <begin position="21"/>
        <end position="250"/>
    </location>
</feature>
<dbReference type="SUPFAM" id="SSF53474">
    <property type="entry name" value="alpha/beta-Hydrolases"/>
    <property type="match status" value="1"/>
</dbReference>
<evidence type="ECO:0000313" key="3">
    <source>
        <dbReference type="Proteomes" id="UP000192132"/>
    </source>
</evidence>
<dbReference type="Pfam" id="PF00561">
    <property type="entry name" value="Abhydrolase_1"/>
    <property type="match status" value="1"/>
</dbReference>
<protein>
    <submittedName>
        <fullName evidence="2">Alpha/beta hydrolase</fullName>
    </submittedName>
</protein>
<comment type="caution">
    <text evidence="2">The sequence shown here is derived from an EMBL/GenBank/DDBJ whole genome shotgun (WGS) entry which is preliminary data.</text>
</comment>
<sequence length="264" mass="30198">MKQVLTVNEVDGFIEGTGQQTLVMIHGWPDTYRIWEKQIEFFKTHYRCAYFTLPGFDHDKSRQAFSLDQVIESIKAVVDEASPEQPVHLMLHDWGCFYGYQFAMRYPQRVASIVGVDVGDANSRAFRKSVTPKKAAMIAGYQLPLALAWRIGGAAGRQIARGVAKALKTPSALKLIRANMGYPYYIQWTQKFGSFKGARELSFDCPLLYIYGKNKPLMFHSRQWLEALEQQPSSKVEAFNTSHWVMVEAPDQFNRTVQDWLSNL</sequence>
<dbReference type="AlphaFoldDB" id="A0A1S8CWY7"/>
<dbReference type="PANTHER" id="PTHR43798">
    <property type="entry name" value="MONOACYLGLYCEROL LIPASE"/>
    <property type="match status" value="1"/>
</dbReference>
<dbReference type="Gene3D" id="3.40.50.1820">
    <property type="entry name" value="alpha/beta hydrolase"/>
    <property type="match status" value="1"/>
</dbReference>
<dbReference type="InterPro" id="IPR000639">
    <property type="entry name" value="Epox_hydrolase-like"/>
</dbReference>
<name>A0A1S8CWY7_9GAMM</name>
<dbReference type="Proteomes" id="UP000192132">
    <property type="component" value="Unassembled WGS sequence"/>
</dbReference>
<dbReference type="PRINTS" id="PR00412">
    <property type="entry name" value="EPOXHYDRLASE"/>
</dbReference>
<organism evidence="2 3">
    <name type="scientific">Alkanindiges hydrocarboniclasticus</name>
    <dbReference type="NCBI Taxonomy" id="1907941"/>
    <lineage>
        <taxon>Bacteria</taxon>
        <taxon>Pseudomonadati</taxon>
        <taxon>Pseudomonadota</taxon>
        <taxon>Gammaproteobacteria</taxon>
        <taxon>Moraxellales</taxon>
        <taxon>Moraxellaceae</taxon>
        <taxon>Alkanindiges</taxon>
    </lineage>
</organism>
<dbReference type="InterPro" id="IPR029058">
    <property type="entry name" value="AB_hydrolase_fold"/>
</dbReference>
<dbReference type="EMBL" id="MLCN01000012">
    <property type="protein sequence ID" value="ONG41352.1"/>
    <property type="molecule type" value="Genomic_DNA"/>
</dbReference>
<proteinExistence type="predicted"/>
<accession>A0A1S8CWY7</accession>
<keyword evidence="3" id="KW-1185">Reference proteome</keyword>
<dbReference type="OrthoDB" id="9780765at2"/>
<dbReference type="STRING" id="1907941.BKE30_05115"/>
<gene>
    <name evidence="2" type="ORF">BKE30_05115</name>
</gene>
<dbReference type="InterPro" id="IPR000073">
    <property type="entry name" value="AB_hydrolase_1"/>
</dbReference>
<keyword evidence="2" id="KW-0378">Hydrolase</keyword>
<reference evidence="2 3" key="1">
    <citation type="submission" date="2016-10" db="EMBL/GenBank/DDBJ databases">
        <title>Draft Genome sequence of Alkanindiges sp. strain H1.</title>
        <authorList>
            <person name="Subhash Y."/>
            <person name="Lee S."/>
        </authorList>
    </citation>
    <scope>NUCLEOTIDE SEQUENCE [LARGE SCALE GENOMIC DNA]</scope>
    <source>
        <strain evidence="2 3">H1</strain>
    </source>
</reference>
<evidence type="ECO:0000259" key="1">
    <source>
        <dbReference type="Pfam" id="PF00561"/>
    </source>
</evidence>
<dbReference type="GO" id="GO:0016787">
    <property type="term" value="F:hydrolase activity"/>
    <property type="evidence" value="ECO:0007669"/>
    <property type="project" value="UniProtKB-KW"/>
</dbReference>
<dbReference type="RefSeq" id="WP_076877550.1">
    <property type="nucleotide sequence ID" value="NZ_MLCN01000012.1"/>
</dbReference>
<evidence type="ECO:0000313" key="2">
    <source>
        <dbReference type="EMBL" id="ONG41352.1"/>
    </source>
</evidence>
<dbReference type="InterPro" id="IPR050266">
    <property type="entry name" value="AB_hydrolase_sf"/>
</dbReference>